<keyword evidence="2" id="KW-1185">Reference proteome</keyword>
<sequence>MLRILGHTYVAMKLILTERPQSVEELKNIMQEKFKPRLDCDFTLQYEDPDFNGQLSVLMDIQELPEKGTLKVVFAEFHRITNVNLRNQFYYELDRYTPKLAALYRQKSSRTGKGAEALREMLRIYDFEEEHDINMRRTLALRALPVYLREDDTEFFKTCNGEDEVEIIDTQLALLSVVPDSIGSISFSPENISIVIEDEVVIRSIQSSDTGHPLSTNDPHPFYPHLIIPLTLTASYLRPDP</sequence>
<evidence type="ECO:0000313" key="1">
    <source>
        <dbReference type="EMBL" id="TKS66097.1"/>
    </source>
</evidence>
<accession>A0A4U5TWQ7</accession>
<name>A0A4U5TWQ7_COLLU</name>
<protein>
    <submittedName>
        <fullName evidence="1">Uncharacterized protein</fullName>
    </submittedName>
</protein>
<evidence type="ECO:0000313" key="2">
    <source>
        <dbReference type="Proteomes" id="UP000298787"/>
    </source>
</evidence>
<organism evidence="1 2">
    <name type="scientific">Collichthys lucidus</name>
    <name type="common">Big head croaker</name>
    <name type="synonym">Sciaena lucida</name>
    <dbReference type="NCBI Taxonomy" id="240159"/>
    <lineage>
        <taxon>Eukaryota</taxon>
        <taxon>Metazoa</taxon>
        <taxon>Chordata</taxon>
        <taxon>Craniata</taxon>
        <taxon>Vertebrata</taxon>
        <taxon>Euteleostomi</taxon>
        <taxon>Actinopterygii</taxon>
        <taxon>Neopterygii</taxon>
        <taxon>Teleostei</taxon>
        <taxon>Neoteleostei</taxon>
        <taxon>Acanthomorphata</taxon>
        <taxon>Eupercaria</taxon>
        <taxon>Sciaenidae</taxon>
        <taxon>Collichthys</taxon>
    </lineage>
</organism>
<dbReference type="AlphaFoldDB" id="A0A4U5TWQ7"/>
<gene>
    <name evidence="1" type="ORF">D9C73_000153</name>
</gene>
<dbReference type="Proteomes" id="UP000298787">
    <property type="component" value="Chromosome 1"/>
</dbReference>
<reference evidence="1 2" key="1">
    <citation type="submission" date="2019-01" db="EMBL/GenBank/DDBJ databases">
        <title>Genome Assembly of Collichthys lucidus.</title>
        <authorList>
            <person name="Cai M."/>
            <person name="Xiao S."/>
        </authorList>
    </citation>
    <scope>NUCLEOTIDE SEQUENCE [LARGE SCALE GENOMIC DNA]</scope>
    <source>
        <strain evidence="1">JT15FE1705JMU</strain>
        <tissue evidence="1">Muscle</tissue>
    </source>
</reference>
<dbReference type="EMBL" id="CM014078">
    <property type="protein sequence ID" value="TKS66097.1"/>
    <property type="molecule type" value="Genomic_DNA"/>
</dbReference>
<proteinExistence type="predicted"/>